<reference evidence="2" key="1">
    <citation type="journal article" date="2019" name="bioRxiv">
        <title>The Genome of the Zebra Mussel, Dreissena polymorpha: A Resource for Invasive Species Research.</title>
        <authorList>
            <person name="McCartney M.A."/>
            <person name="Auch B."/>
            <person name="Kono T."/>
            <person name="Mallez S."/>
            <person name="Zhang Y."/>
            <person name="Obille A."/>
            <person name="Becker A."/>
            <person name="Abrahante J.E."/>
            <person name="Garbe J."/>
            <person name="Badalamenti J.P."/>
            <person name="Herman A."/>
            <person name="Mangelson H."/>
            <person name="Liachko I."/>
            <person name="Sullivan S."/>
            <person name="Sone E.D."/>
            <person name="Koren S."/>
            <person name="Silverstein K.A.T."/>
            <person name="Beckman K.B."/>
            <person name="Gohl D.M."/>
        </authorList>
    </citation>
    <scope>NUCLEOTIDE SEQUENCE</scope>
    <source>
        <strain evidence="2">Duluth1</strain>
        <tissue evidence="2">Whole animal</tissue>
    </source>
</reference>
<evidence type="ECO:0000313" key="3">
    <source>
        <dbReference type="Proteomes" id="UP000828390"/>
    </source>
</evidence>
<evidence type="ECO:0000313" key="2">
    <source>
        <dbReference type="EMBL" id="KAH3797001.1"/>
    </source>
</evidence>
<accession>A0A9D4J266</accession>
<keyword evidence="1" id="KW-1133">Transmembrane helix</keyword>
<proteinExistence type="predicted"/>
<dbReference type="EMBL" id="JAIWYP010000007">
    <property type="protein sequence ID" value="KAH3797001.1"/>
    <property type="molecule type" value="Genomic_DNA"/>
</dbReference>
<dbReference type="Proteomes" id="UP000828390">
    <property type="component" value="Unassembled WGS sequence"/>
</dbReference>
<organism evidence="2 3">
    <name type="scientific">Dreissena polymorpha</name>
    <name type="common">Zebra mussel</name>
    <name type="synonym">Mytilus polymorpha</name>
    <dbReference type="NCBI Taxonomy" id="45954"/>
    <lineage>
        <taxon>Eukaryota</taxon>
        <taxon>Metazoa</taxon>
        <taxon>Spiralia</taxon>
        <taxon>Lophotrochozoa</taxon>
        <taxon>Mollusca</taxon>
        <taxon>Bivalvia</taxon>
        <taxon>Autobranchia</taxon>
        <taxon>Heteroconchia</taxon>
        <taxon>Euheterodonta</taxon>
        <taxon>Imparidentia</taxon>
        <taxon>Neoheterodontei</taxon>
        <taxon>Myida</taxon>
        <taxon>Dreissenoidea</taxon>
        <taxon>Dreissenidae</taxon>
        <taxon>Dreissena</taxon>
    </lineage>
</organism>
<gene>
    <name evidence="2" type="ORF">DPMN_150577</name>
</gene>
<name>A0A9D4J266_DREPO</name>
<evidence type="ECO:0000256" key="1">
    <source>
        <dbReference type="SAM" id="Phobius"/>
    </source>
</evidence>
<reference evidence="2" key="2">
    <citation type="submission" date="2020-11" db="EMBL/GenBank/DDBJ databases">
        <authorList>
            <person name="McCartney M.A."/>
            <person name="Auch B."/>
            <person name="Kono T."/>
            <person name="Mallez S."/>
            <person name="Becker A."/>
            <person name="Gohl D.M."/>
            <person name="Silverstein K.A.T."/>
            <person name="Koren S."/>
            <person name="Bechman K.B."/>
            <person name="Herman A."/>
            <person name="Abrahante J.E."/>
            <person name="Garbe J."/>
        </authorList>
    </citation>
    <scope>NUCLEOTIDE SEQUENCE</scope>
    <source>
        <strain evidence="2">Duluth1</strain>
        <tissue evidence="2">Whole animal</tissue>
    </source>
</reference>
<dbReference type="AlphaFoldDB" id="A0A9D4J266"/>
<protein>
    <submittedName>
        <fullName evidence="2">Uncharacterized protein</fullName>
    </submittedName>
</protein>
<comment type="caution">
    <text evidence="2">The sequence shown here is derived from an EMBL/GenBank/DDBJ whole genome shotgun (WGS) entry which is preliminary data.</text>
</comment>
<keyword evidence="1" id="KW-0812">Transmembrane</keyword>
<sequence length="217" mass="25594">MALTDEHKIIIGVCVGVAGLVLLVIVVFVCCMLKMRETKRRYSNKGRSIIDQDVYYDRKPYTVYEKTPPPFYDPPYLPPQPPPPPVFYNHPRPLEAPRFYDSFGGRGEQPRMEKRYYSEARYQQEPIVVPIAEPEVVYNDRPRAEQDVIYLKYVDDQALLPRTNYNRRTYYEPPVRRARSFTDMRNTAYVGEWNKRPDRLEFNEGAMQAGRDPFLWG</sequence>
<feature type="transmembrane region" description="Helical" evidence="1">
    <location>
        <begin position="6"/>
        <end position="33"/>
    </location>
</feature>
<dbReference type="OrthoDB" id="6143133at2759"/>
<keyword evidence="1" id="KW-0472">Membrane</keyword>
<keyword evidence="3" id="KW-1185">Reference proteome</keyword>